<dbReference type="Pfam" id="PF01264">
    <property type="entry name" value="Chorismate_synt"/>
    <property type="match status" value="1"/>
</dbReference>
<keyword evidence="6 7" id="KW-0456">Lyase</keyword>
<dbReference type="InterPro" id="IPR000453">
    <property type="entry name" value="Chorismate_synth"/>
</dbReference>
<dbReference type="Proteomes" id="UP000711407">
    <property type="component" value="Unassembled WGS sequence"/>
</dbReference>
<evidence type="ECO:0000256" key="2">
    <source>
        <dbReference type="ARBA" id="ARBA00008014"/>
    </source>
</evidence>
<dbReference type="SUPFAM" id="SSF103263">
    <property type="entry name" value="Chorismate synthase, AroC"/>
    <property type="match status" value="1"/>
</dbReference>
<dbReference type="GO" id="GO:0009073">
    <property type="term" value="P:aromatic amino acid family biosynthetic process"/>
    <property type="evidence" value="ECO:0007669"/>
    <property type="project" value="UniProtKB-KW"/>
</dbReference>
<evidence type="ECO:0000313" key="9">
    <source>
        <dbReference type="EMBL" id="HJE38191.1"/>
    </source>
</evidence>
<reference evidence="9" key="1">
    <citation type="journal article" date="2021" name="PeerJ">
        <title>Extensive microbial diversity within the chicken gut microbiome revealed by metagenomics and culture.</title>
        <authorList>
            <person name="Gilroy R."/>
            <person name="Ravi A."/>
            <person name="Getino M."/>
            <person name="Pursley I."/>
            <person name="Horton D.L."/>
            <person name="Alikhan N.F."/>
            <person name="Baker D."/>
            <person name="Gharbi K."/>
            <person name="Hall N."/>
            <person name="Watson M."/>
            <person name="Adriaenssens E.M."/>
            <person name="Foster-Nyarko E."/>
            <person name="Jarju S."/>
            <person name="Secka A."/>
            <person name="Antonio M."/>
            <person name="Oren A."/>
            <person name="Chaudhuri R.R."/>
            <person name="La Ragione R."/>
            <person name="Hildebrand F."/>
            <person name="Pallen M.J."/>
        </authorList>
    </citation>
    <scope>NUCLEOTIDE SEQUENCE</scope>
    <source>
        <strain evidence="9">4100</strain>
    </source>
</reference>
<proteinExistence type="inferred from homology"/>
<evidence type="ECO:0000256" key="7">
    <source>
        <dbReference type="HAMAP-Rule" id="MF_00300"/>
    </source>
</evidence>
<dbReference type="GO" id="GO:0004107">
    <property type="term" value="F:chorismate synthase activity"/>
    <property type="evidence" value="ECO:0007669"/>
    <property type="project" value="UniProtKB-UniRule"/>
</dbReference>
<feature type="binding site" evidence="7">
    <location>
        <begin position="239"/>
        <end position="240"/>
    </location>
    <ligand>
        <name>FMN</name>
        <dbReference type="ChEBI" id="CHEBI:58210"/>
    </ligand>
</feature>
<feature type="binding site" evidence="7">
    <location>
        <position position="46"/>
    </location>
    <ligand>
        <name>NADP(+)</name>
        <dbReference type="ChEBI" id="CHEBI:58349"/>
    </ligand>
</feature>
<dbReference type="HAMAP" id="MF_00300">
    <property type="entry name" value="Chorismate_synth"/>
    <property type="match status" value="1"/>
</dbReference>
<dbReference type="GO" id="GO:0008652">
    <property type="term" value="P:amino acid biosynthetic process"/>
    <property type="evidence" value="ECO:0007669"/>
    <property type="project" value="UniProtKB-KW"/>
</dbReference>
<dbReference type="PANTHER" id="PTHR21085:SF0">
    <property type="entry name" value="CHORISMATE SYNTHASE"/>
    <property type="match status" value="1"/>
</dbReference>
<comment type="subunit">
    <text evidence="7">Homotetramer.</text>
</comment>
<dbReference type="PROSITE" id="PS00789">
    <property type="entry name" value="CHORISMATE_SYNTHASE_3"/>
    <property type="match status" value="1"/>
</dbReference>
<dbReference type="EC" id="4.2.3.5" evidence="3 7"/>
<keyword evidence="5 7" id="KW-0057">Aromatic amino acid biosynthesis</keyword>
<feature type="binding site" evidence="7">
    <location>
        <position position="326"/>
    </location>
    <ligand>
        <name>FMN</name>
        <dbReference type="ChEBI" id="CHEBI:58210"/>
    </ligand>
</feature>
<name>A0A4Q0U6Z0_9BACT</name>
<dbReference type="GO" id="GO:0010181">
    <property type="term" value="F:FMN binding"/>
    <property type="evidence" value="ECO:0007669"/>
    <property type="project" value="TreeGrafter"/>
</dbReference>
<protein>
    <recommendedName>
        <fullName evidence="3 7">Chorismate synthase</fullName>
        <shortName evidence="7">CS</shortName>
        <ecNumber evidence="3 7">4.2.3.5</ecNumber>
    </recommendedName>
    <alternativeName>
        <fullName evidence="7">5-enolpyruvylshikimate-3-phosphate phospholyase</fullName>
    </alternativeName>
</protein>
<evidence type="ECO:0000256" key="3">
    <source>
        <dbReference type="ARBA" id="ARBA00013036"/>
    </source>
</evidence>
<organism evidence="9 10">
    <name type="scientific">Candidatus Amulumruptor caecigallinarius</name>
    <dbReference type="NCBI Taxonomy" id="2109911"/>
    <lineage>
        <taxon>Bacteria</taxon>
        <taxon>Pseudomonadati</taxon>
        <taxon>Bacteroidota</taxon>
        <taxon>Bacteroidia</taxon>
        <taxon>Bacteroidales</taxon>
        <taxon>Muribaculaceae</taxon>
        <taxon>Candidatus Amulumruptor</taxon>
    </lineage>
</organism>
<feature type="binding site" evidence="7">
    <location>
        <begin position="300"/>
        <end position="304"/>
    </location>
    <ligand>
        <name>FMN</name>
        <dbReference type="ChEBI" id="CHEBI:58210"/>
    </ligand>
</feature>
<accession>A0A4Q0U6Z0</accession>
<evidence type="ECO:0000256" key="1">
    <source>
        <dbReference type="ARBA" id="ARBA00005044"/>
    </source>
</evidence>
<sequence length="359" mass="38893">MNSFGHIFRLTSFGESHGAAIGGVIDGMPTGISIDLDEVQRQLDRRRPGQSRIVTARDEKDRVEVLSGLMDGITTGTPIGFIVRNADQHSNDYDNMRHIFRPSHADYTYQTKYGIRDHRGGGRSSARETIARVVAGAFAMQALSQAGINVTAYTSAVGPLHIDRSYNHLDMSVIESNPVRCPDPEMATRMEELIMEVRKSGDTVGGVVTCIISGAPAGLGQPVFDKLNVTLGAAMLSINAVKGVEFGMGFEGSTHRGSEVLDNWHYNHTARRAYTLTNHSGGIQGGLSNGMDITMRIAFKPVATLLREVETIDDEGNAAVLKARGRHDPCVVPRAVPVVEAMAAMAMLDAYLLNKTTRL</sequence>
<feature type="binding site" evidence="7">
    <location>
        <begin position="123"/>
        <end position="125"/>
    </location>
    <ligand>
        <name>FMN</name>
        <dbReference type="ChEBI" id="CHEBI:58210"/>
    </ligand>
</feature>
<dbReference type="AlphaFoldDB" id="A0A4Q0U6Z0"/>
<feature type="binding site" evidence="7">
    <location>
        <position position="285"/>
    </location>
    <ligand>
        <name>FMN</name>
        <dbReference type="ChEBI" id="CHEBI:58210"/>
    </ligand>
</feature>
<dbReference type="GO" id="GO:0005829">
    <property type="term" value="C:cytosol"/>
    <property type="evidence" value="ECO:0007669"/>
    <property type="project" value="TreeGrafter"/>
</dbReference>
<dbReference type="InterPro" id="IPR035904">
    <property type="entry name" value="Chorismate_synth_AroC_sf"/>
</dbReference>
<evidence type="ECO:0000256" key="6">
    <source>
        <dbReference type="ARBA" id="ARBA00023239"/>
    </source>
</evidence>
<dbReference type="PROSITE" id="PS00787">
    <property type="entry name" value="CHORISMATE_SYNTHASE_1"/>
    <property type="match status" value="1"/>
</dbReference>
<keyword evidence="4 7" id="KW-0028">Amino-acid biosynthesis</keyword>
<comment type="pathway">
    <text evidence="1 7 8">Metabolic intermediate biosynthesis; chorismate biosynthesis; chorismate from D-erythrose 4-phosphate and phosphoenolpyruvate: step 7/7.</text>
</comment>
<comment type="caution">
    <text evidence="9">The sequence shown here is derived from an EMBL/GenBank/DDBJ whole genome shotgun (WGS) entry which is preliminary data.</text>
</comment>
<feature type="binding site" evidence="7">
    <location>
        <position position="52"/>
    </location>
    <ligand>
        <name>NADP(+)</name>
        <dbReference type="ChEBI" id="CHEBI:58349"/>
    </ligand>
</feature>
<dbReference type="PANTHER" id="PTHR21085">
    <property type="entry name" value="CHORISMATE SYNTHASE"/>
    <property type="match status" value="1"/>
</dbReference>
<comment type="catalytic activity">
    <reaction evidence="7 8">
        <text>5-O-(1-carboxyvinyl)-3-phosphoshikimate = chorismate + phosphate</text>
        <dbReference type="Rhea" id="RHEA:21020"/>
        <dbReference type="ChEBI" id="CHEBI:29748"/>
        <dbReference type="ChEBI" id="CHEBI:43474"/>
        <dbReference type="ChEBI" id="CHEBI:57701"/>
        <dbReference type="EC" id="4.2.3.5"/>
    </reaction>
</comment>
<comment type="function">
    <text evidence="7">Catalyzes the anti-1,4-elimination of the C-3 phosphate and the C-6 proR hydrogen from 5-enolpyruvylshikimate-3-phosphate (EPSP) to yield chorismate, which is the branch point compound that serves as the starting substrate for the three terminal pathways of aromatic amino acid biosynthesis. This reaction introduces a second double bond into the aromatic ring system.</text>
</comment>
<dbReference type="CDD" id="cd07304">
    <property type="entry name" value="Chorismate_synthase"/>
    <property type="match status" value="1"/>
</dbReference>
<dbReference type="EMBL" id="DYXT01000004">
    <property type="protein sequence ID" value="HJE38191.1"/>
    <property type="molecule type" value="Genomic_DNA"/>
</dbReference>
<dbReference type="NCBIfam" id="TIGR00033">
    <property type="entry name" value="aroC"/>
    <property type="match status" value="1"/>
</dbReference>
<dbReference type="GO" id="GO:0009423">
    <property type="term" value="P:chorismate biosynthetic process"/>
    <property type="evidence" value="ECO:0007669"/>
    <property type="project" value="UniProtKB-UniRule"/>
</dbReference>
<dbReference type="PROSITE" id="PS00788">
    <property type="entry name" value="CHORISMATE_SYNTHASE_2"/>
    <property type="match status" value="1"/>
</dbReference>
<comment type="cofactor">
    <cofactor evidence="7 8">
        <name>FMNH2</name>
        <dbReference type="ChEBI" id="CHEBI:57618"/>
    </cofactor>
    <text evidence="7 8">Reduced FMN (FMNH(2)).</text>
</comment>
<keyword evidence="7" id="KW-0285">Flavoprotein</keyword>
<gene>
    <name evidence="7 9" type="primary">aroC</name>
    <name evidence="9" type="ORF">K8V47_00280</name>
</gene>
<dbReference type="PIRSF" id="PIRSF001456">
    <property type="entry name" value="Chorismate_synth"/>
    <property type="match status" value="1"/>
</dbReference>
<reference evidence="9" key="2">
    <citation type="submission" date="2021-09" db="EMBL/GenBank/DDBJ databases">
        <authorList>
            <person name="Gilroy R."/>
        </authorList>
    </citation>
    <scope>NUCLEOTIDE SEQUENCE</scope>
    <source>
        <strain evidence="9">4100</strain>
    </source>
</reference>
<dbReference type="NCBIfam" id="NF003793">
    <property type="entry name" value="PRK05382.1"/>
    <property type="match status" value="1"/>
</dbReference>
<dbReference type="FunFam" id="3.60.150.10:FF:000003">
    <property type="entry name" value="Chorismate synthase"/>
    <property type="match status" value="1"/>
</dbReference>
<evidence type="ECO:0000256" key="5">
    <source>
        <dbReference type="ARBA" id="ARBA00023141"/>
    </source>
</evidence>
<dbReference type="Gene3D" id="3.60.150.10">
    <property type="entry name" value="Chorismate synthase AroC"/>
    <property type="match status" value="1"/>
</dbReference>
<keyword evidence="7" id="KW-0274">FAD</keyword>
<keyword evidence="7" id="KW-0521">NADP</keyword>
<comment type="similarity">
    <text evidence="2 7 8">Belongs to the chorismate synthase family.</text>
</comment>
<dbReference type="InterPro" id="IPR020541">
    <property type="entry name" value="Chorismate_synthase_CS"/>
</dbReference>
<evidence type="ECO:0000313" key="10">
    <source>
        <dbReference type="Proteomes" id="UP000711407"/>
    </source>
</evidence>
<keyword evidence="7" id="KW-0288">FMN</keyword>
<evidence type="ECO:0000256" key="4">
    <source>
        <dbReference type="ARBA" id="ARBA00022605"/>
    </source>
</evidence>
<evidence type="ECO:0000256" key="8">
    <source>
        <dbReference type="RuleBase" id="RU000605"/>
    </source>
</evidence>